<reference evidence="14" key="3">
    <citation type="submission" date="2022-06" db="UniProtKB">
        <authorList>
            <consortium name="EnsemblMetazoa"/>
        </authorList>
    </citation>
    <scope>IDENTIFICATION</scope>
</reference>
<evidence type="ECO:0000256" key="10">
    <source>
        <dbReference type="SAM" id="MobiDB-lite"/>
    </source>
</evidence>
<organism evidence="13">
    <name type="scientific">Sarcoptes scabiei</name>
    <name type="common">Itch mite</name>
    <name type="synonym">Acarus scabiei</name>
    <dbReference type="NCBI Taxonomy" id="52283"/>
    <lineage>
        <taxon>Eukaryota</taxon>
        <taxon>Metazoa</taxon>
        <taxon>Ecdysozoa</taxon>
        <taxon>Arthropoda</taxon>
        <taxon>Chelicerata</taxon>
        <taxon>Arachnida</taxon>
        <taxon>Acari</taxon>
        <taxon>Acariformes</taxon>
        <taxon>Sarcoptiformes</taxon>
        <taxon>Astigmata</taxon>
        <taxon>Psoroptidia</taxon>
        <taxon>Sarcoptoidea</taxon>
        <taxon>Sarcoptidae</taxon>
        <taxon>Sarcoptinae</taxon>
        <taxon>Sarcoptes</taxon>
    </lineage>
</organism>
<protein>
    <recommendedName>
        <fullName evidence="5">U4/U6.U5 small nuclear ribonucleoprotein 27 kDa protein</fullName>
    </recommendedName>
    <alternativeName>
        <fullName evidence="9">U4/U6.U5 tri-snRNP-associated protein 3</fullName>
    </alternativeName>
</protein>
<comment type="similarity">
    <text evidence="3">Belongs to the SNUT3 family.</text>
</comment>
<dbReference type="GO" id="GO:0006397">
    <property type="term" value="P:mRNA processing"/>
    <property type="evidence" value="ECO:0007669"/>
    <property type="project" value="UniProtKB-KW"/>
</dbReference>
<feature type="transmembrane region" description="Helical" evidence="11">
    <location>
        <begin position="195"/>
        <end position="220"/>
    </location>
</feature>
<feature type="domain" description="U4/U6.U5 small nuclear ribonucleoprotein 27kDa protein" evidence="12">
    <location>
        <begin position="146"/>
        <end position="191"/>
    </location>
</feature>
<dbReference type="AlphaFoldDB" id="A0A834RD41"/>
<keyword evidence="8" id="KW-0539">Nucleus</keyword>
<evidence type="ECO:0000256" key="11">
    <source>
        <dbReference type="SAM" id="Phobius"/>
    </source>
</evidence>
<dbReference type="GO" id="GO:0008380">
    <property type="term" value="P:RNA splicing"/>
    <property type="evidence" value="ECO:0007669"/>
    <property type="project" value="UniProtKB-KW"/>
</dbReference>
<evidence type="ECO:0000256" key="3">
    <source>
        <dbReference type="ARBA" id="ARBA00008218"/>
    </source>
</evidence>
<evidence type="ECO:0000313" key="13">
    <source>
        <dbReference type="EMBL" id="KAF7494328.1"/>
    </source>
</evidence>
<keyword evidence="6" id="KW-0507">mRNA processing</keyword>
<evidence type="ECO:0000256" key="8">
    <source>
        <dbReference type="ARBA" id="ARBA00023242"/>
    </source>
</evidence>
<dbReference type="PANTHER" id="PTHR31077">
    <property type="entry name" value="U4/U6.U5 SMALL NUCLEAR RIBONUCLEOPROTEIN 27 KDA PROTEIN"/>
    <property type="match status" value="1"/>
</dbReference>
<evidence type="ECO:0000256" key="1">
    <source>
        <dbReference type="ARBA" id="ARBA00003632"/>
    </source>
</evidence>
<dbReference type="InterPro" id="IPR013957">
    <property type="entry name" value="SNRNP27"/>
</dbReference>
<dbReference type="Pfam" id="PF08648">
    <property type="entry name" value="SNRNP27"/>
    <property type="match status" value="1"/>
</dbReference>
<dbReference type="PANTHER" id="PTHR31077:SF1">
    <property type="entry name" value="U4_U6.U5 SMALL NUCLEAR RIBONUCLEOPROTEIN 27 KDA PROTEIN"/>
    <property type="match status" value="1"/>
</dbReference>
<evidence type="ECO:0000256" key="5">
    <source>
        <dbReference type="ARBA" id="ARBA00014357"/>
    </source>
</evidence>
<evidence type="ECO:0000256" key="7">
    <source>
        <dbReference type="ARBA" id="ARBA00023187"/>
    </source>
</evidence>
<dbReference type="EMBL" id="WVUK01000053">
    <property type="protein sequence ID" value="KAF7494328.1"/>
    <property type="molecule type" value="Genomic_DNA"/>
</dbReference>
<keyword evidence="11" id="KW-0472">Membrane</keyword>
<evidence type="ECO:0000256" key="4">
    <source>
        <dbReference type="ARBA" id="ARBA00011825"/>
    </source>
</evidence>
<dbReference type="GO" id="GO:0071011">
    <property type="term" value="C:precatalytic spliceosome"/>
    <property type="evidence" value="ECO:0007669"/>
    <property type="project" value="TreeGrafter"/>
</dbReference>
<keyword evidence="13" id="KW-0687">Ribonucleoprotein</keyword>
<proteinExistence type="inferred from homology"/>
<dbReference type="Proteomes" id="UP000070412">
    <property type="component" value="Unassembled WGS sequence"/>
</dbReference>
<name>A0A834RD41_SARSC</name>
<keyword evidence="11" id="KW-0812">Transmembrane</keyword>
<feature type="region of interest" description="Disordered" evidence="10">
    <location>
        <begin position="1"/>
        <end position="136"/>
    </location>
</feature>
<sequence length="221" mass="26893">MRSRSRSPRSRKNDRSRYDQQQTSSSKSRSDRNRDYTTNEDNDSRYRRDRRERARSRSNEPERIDRSVRNRDRRDDDSRERYDASRERRSRDDRREARDRRRRRHDSRNRRSRSRSRSPSKKGGAVPKYLMNRPEISDKDLEGKTEEEQEMLKLMGFAGFDTTKNKKVQGNDVSAVNVLQKRKYRQYMNRKEDSIVHWILLYKNSIFFLIASLFIIILYLS</sequence>
<comment type="subcellular location">
    <subcellularLocation>
        <location evidence="2">Nucleus</location>
    </subcellularLocation>
</comment>
<gene>
    <name evidence="13" type="ORF">SSS_8281</name>
</gene>
<keyword evidence="7" id="KW-0508">mRNA splicing</keyword>
<evidence type="ECO:0000256" key="9">
    <source>
        <dbReference type="ARBA" id="ARBA00031864"/>
    </source>
</evidence>
<keyword evidence="11" id="KW-1133">Transmembrane helix</keyword>
<comment type="subunit">
    <text evidence="4">Part of a tri-snRNP complex.</text>
</comment>
<evidence type="ECO:0000256" key="6">
    <source>
        <dbReference type="ARBA" id="ARBA00022664"/>
    </source>
</evidence>
<evidence type="ECO:0000256" key="2">
    <source>
        <dbReference type="ARBA" id="ARBA00004123"/>
    </source>
</evidence>
<comment type="function">
    <text evidence="1">May play a role in mRNA splicing.</text>
</comment>
<feature type="compositionally biased region" description="Basic residues" evidence="10">
    <location>
        <begin position="100"/>
        <end position="120"/>
    </location>
</feature>
<dbReference type="OrthoDB" id="21368at2759"/>
<feature type="compositionally biased region" description="Basic residues" evidence="10">
    <location>
        <begin position="1"/>
        <end position="10"/>
    </location>
</feature>
<evidence type="ECO:0000259" key="12">
    <source>
        <dbReference type="Pfam" id="PF08648"/>
    </source>
</evidence>
<feature type="compositionally biased region" description="Basic and acidic residues" evidence="10">
    <location>
        <begin position="28"/>
        <end position="99"/>
    </location>
</feature>
<keyword evidence="15" id="KW-1185">Reference proteome</keyword>
<evidence type="ECO:0000313" key="14">
    <source>
        <dbReference type="EnsemblMetazoa" id="KAF7494328.1"/>
    </source>
</evidence>
<reference evidence="13" key="2">
    <citation type="submission" date="2020-01" db="EMBL/GenBank/DDBJ databases">
        <authorList>
            <person name="Korhonen P.K.K."/>
            <person name="Guangxu M.G."/>
            <person name="Wang T.W."/>
            <person name="Stroehlein A.J.S."/>
            <person name="Young N.D."/>
            <person name="Ang C.-S.A."/>
            <person name="Fernando D.W.F."/>
            <person name="Lu H.L."/>
            <person name="Taylor S.T."/>
            <person name="Ehtesham M.E.M."/>
            <person name="Najaraj S.H.N."/>
            <person name="Harsha G.H.G."/>
            <person name="Madugundu A.M."/>
            <person name="Renuse S.R."/>
            <person name="Holt D.H."/>
            <person name="Pandey A.P."/>
            <person name="Papenfuss A.P."/>
            <person name="Gasser R.B.G."/>
            <person name="Fischer K.F."/>
        </authorList>
    </citation>
    <scope>NUCLEOTIDE SEQUENCE</scope>
    <source>
        <strain evidence="13">SSS_KF_BRIS2020</strain>
    </source>
</reference>
<dbReference type="EnsemblMetazoa" id="SSS_8281s_mrna">
    <property type="protein sequence ID" value="KAF7494328.1"/>
    <property type="gene ID" value="SSS_8281"/>
</dbReference>
<accession>A0A834RD41</accession>
<evidence type="ECO:0000313" key="15">
    <source>
        <dbReference type="Proteomes" id="UP000070412"/>
    </source>
</evidence>
<reference evidence="15" key="1">
    <citation type="journal article" date="2020" name="PLoS Negl. Trop. Dis.">
        <title>High-quality nuclear genome for Sarcoptes scabiei-A critical resource for a neglected parasite.</title>
        <authorList>
            <person name="Korhonen P.K."/>
            <person name="Gasser R.B."/>
            <person name="Ma G."/>
            <person name="Wang T."/>
            <person name="Stroehlein A.J."/>
            <person name="Young N.D."/>
            <person name="Ang C.S."/>
            <person name="Fernando D.D."/>
            <person name="Lu H.C."/>
            <person name="Taylor S."/>
            <person name="Reynolds S.L."/>
            <person name="Mofiz E."/>
            <person name="Najaraj S.H."/>
            <person name="Gowda H."/>
            <person name="Madugundu A."/>
            <person name="Renuse S."/>
            <person name="Holt D."/>
            <person name="Pandey A."/>
            <person name="Papenfuss A.T."/>
            <person name="Fischer K."/>
        </authorList>
    </citation>
    <scope>NUCLEOTIDE SEQUENCE [LARGE SCALE GENOMIC DNA]</scope>
</reference>